<proteinExistence type="predicted"/>
<dbReference type="AlphaFoldDB" id="A0A0B7AYS8"/>
<dbReference type="EMBL" id="HACG01038917">
    <property type="protein sequence ID" value="CEK85782.1"/>
    <property type="molecule type" value="Transcribed_RNA"/>
</dbReference>
<accession>A0A0B7AYS8</accession>
<organism evidence="1">
    <name type="scientific">Arion vulgaris</name>
    <dbReference type="NCBI Taxonomy" id="1028688"/>
    <lineage>
        <taxon>Eukaryota</taxon>
        <taxon>Metazoa</taxon>
        <taxon>Spiralia</taxon>
        <taxon>Lophotrochozoa</taxon>
        <taxon>Mollusca</taxon>
        <taxon>Gastropoda</taxon>
        <taxon>Heterobranchia</taxon>
        <taxon>Euthyneura</taxon>
        <taxon>Panpulmonata</taxon>
        <taxon>Eupulmonata</taxon>
        <taxon>Stylommatophora</taxon>
        <taxon>Helicina</taxon>
        <taxon>Arionoidea</taxon>
        <taxon>Arionidae</taxon>
        <taxon>Arion</taxon>
    </lineage>
</organism>
<gene>
    <name evidence="1" type="primary">ORF150221</name>
</gene>
<evidence type="ECO:0000313" key="1">
    <source>
        <dbReference type="EMBL" id="CEK85782.1"/>
    </source>
</evidence>
<protein>
    <submittedName>
        <fullName evidence="1">Uncharacterized protein</fullName>
    </submittedName>
</protein>
<name>A0A0B7AYS8_9EUPU</name>
<sequence length="62" mass="7184">MAYIRNNCCHHVRLMEDGFGDLLLLIFKVEIAHNILPSFRLKYCRYSSSSNAPYRPLVNPSV</sequence>
<reference evidence="1" key="1">
    <citation type="submission" date="2014-12" db="EMBL/GenBank/DDBJ databases">
        <title>Insight into the proteome of Arion vulgaris.</title>
        <authorList>
            <person name="Aradska J."/>
            <person name="Bulat T."/>
            <person name="Smidak R."/>
            <person name="Sarate P."/>
            <person name="Gangsoo J."/>
            <person name="Sialana F."/>
            <person name="Bilban M."/>
            <person name="Lubec G."/>
        </authorList>
    </citation>
    <scope>NUCLEOTIDE SEQUENCE</scope>
    <source>
        <tissue evidence="1">Skin</tissue>
    </source>
</reference>